<dbReference type="Proteomes" id="UP000218598">
    <property type="component" value="Unassembled WGS sequence"/>
</dbReference>
<dbReference type="Pfam" id="PF11528">
    <property type="entry name" value="DUF3224"/>
    <property type="match status" value="1"/>
</dbReference>
<dbReference type="GeneID" id="95327762"/>
<proteinExistence type="predicted"/>
<dbReference type="Gene3D" id="2.40.350.10">
    <property type="entry name" value="SO1590-like"/>
    <property type="match status" value="1"/>
</dbReference>
<dbReference type="InterPro" id="IPR021607">
    <property type="entry name" value="DUF3224"/>
</dbReference>
<dbReference type="InterPro" id="IPR023159">
    <property type="entry name" value="SO1590-like_sf"/>
</dbReference>
<comment type="caution">
    <text evidence="1">The sequence shown here is derived from an EMBL/GenBank/DDBJ whole genome shotgun (WGS) entry which is preliminary data.</text>
</comment>
<dbReference type="AlphaFoldDB" id="A0A2A3YGS1"/>
<protein>
    <recommendedName>
        <fullName evidence="3">DUF3224 domain-containing protein</fullName>
    </recommendedName>
</protein>
<evidence type="ECO:0008006" key="3">
    <source>
        <dbReference type="Google" id="ProtNLM"/>
    </source>
</evidence>
<name>A0A2A3YGS1_9MICO</name>
<dbReference type="OrthoDB" id="882224at2"/>
<dbReference type="SUPFAM" id="SSF159238">
    <property type="entry name" value="SO1590-like"/>
    <property type="match status" value="1"/>
</dbReference>
<keyword evidence="2" id="KW-1185">Reference proteome</keyword>
<gene>
    <name evidence="1" type="ORF">CIK66_11490</name>
</gene>
<accession>A0A2A3YGS1</accession>
<organism evidence="1 2">
    <name type="scientific">Brachybacterium alimentarium</name>
    <dbReference type="NCBI Taxonomy" id="47845"/>
    <lineage>
        <taxon>Bacteria</taxon>
        <taxon>Bacillati</taxon>
        <taxon>Actinomycetota</taxon>
        <taxon>Actinomycetes</taxon>
        <taxon>Micrococcales</taxon>
        <taxon>Dermabacteraceae</taxon>
        <taxon>Brachybacterium</taxon>
    </lineage>
</organism>
<reference evidence="1 2" key="1">
    <citation type="journal article" date="2017" name="Elife">
        <title>Extensive horizontal gene transfer in cheese-associated bacteria.</title>
        <authorList>
            <person name="Bonham K.S."/>
            <person name="Wolfe B.E."/>
            <person name="Dutton R.J."/>
        </authorList>
    </citation>
    <scope>NUCLEOTIDE SEQUENCE [LARGE SCALE GENOMIC DNA]</scope>
    <source>
        <strain evidence="1 2">341_9</strain>
    </source>
</reference>
<evidence type="ECO:0000313" key="1">
    <source>
        <dbReference type="EMBL" id="PCC38962.1"/>
    </source>
</evidence>
<dbReference type="RefSeq" id="WP_096165572.1">
    <property type="nucleotide sequence ID" value="NZ_BAAAIQ010000004.1"/>
</dbReference>
<dbReference type="EMBL" id="NRGR01000019">
    <property type="protein sequence ID" value="PCC38962.1"/>
    <property type="molecule type" value="Genomic_DNA"/>
</dbReference>
<evidence type="ECO:0000313" key="2">
    <source>
        <dbReference type="Proteomes" id="UP000218598"/>
    </source>
</evidence>
<sequence length="126" mass="12918">MTILEATFTVDLRPGQQLPAAGGRFDLSKTWTGQLEGTSTGVMLTAGDPASGDAGYIAMEQFHGVLDGRRGTLTLQQLGTMAGGDPTLEYVIAPGSGTEELAGVTGTLTIAGIDDDGTHHVTLDLA</sequence>